<dbReference type="Proteomes" id="UP000823790">
    <property type="component" value="Unassembled WGS sequence"/>
</dbReference>
<protein>
    <submittedName>
        <fullName evidence="1">Uncharacterized protein</fullName>
    </submittedName>
</protein>
<accession>A0ABS4DPL1</accession>
<proteinExistence type="predicted"/>
<dbReference type="EMBL" id="JAGJRS010000021">
    <property type="protein sequence ID" value="MBP1474992.1"/>
    <property type="molecule type" value="Genomic_DNA"/>
</dbReference>
<comment type="caution">
    <text evidence="1">The sequence shown here is derived from an EMBL/GenBank/DDBJ whole genome shotgun (WGS) entry which is preliminary data.</text>
</comment>
<organism evidence="1 2">
    <name type="scientific">Frateuria flava</name>
    <dbReference type="NCBI Taxonomy" id="2821489"/>
    <lineage>
        <taxon>Bacteria</taxon>
        <taxon>Pseudomonadati</taxon>
        <taxon>Pseudomonadota</taxon>
        <taxon>Gammaproteobacteria</taxon>
        <taxon>Lysobacterales</taxon>
        <taxon>Rhodanobacteraceae</taxon>
        <taxon>Frateuria</taxon>
    </lineage>
</organism>
<name>A0ABS4DPL1_9GAMM</name>
<evidence type="ECO:0000313" key="2">
    <source>
        <dbReference type="Proteomes" id="UP000823790"/>
    </source>
</evidence>
<sequence length="374" mass="38999">MDAQPLIALPAVLALEWLPGQSPAAITLSRDDAEALAALVADDLHALLPRIGEARLALAGALFDPVELLRPGFPVWATLDELARRVPRGHLENVVAFGSHQGQMPAQTLVPEPGHAGGALRLLPLSVLATEALAGDLAQDIEVQLVGRGEAGARTADWLMRTLGVQLEHARYLSRNDLLALTCVQYEHVNLAPLWTLLEAALLTPYQGESTLSARGLPLRYADGAVHAGSPAAWLAGQAGNAAERAHAFAGLVFELRQYAALLQAHHLPLQLEQGEAGQGWLLETLADPDPTLPPPELLAHEAPGLGTVAITATQAGADGQPRLLAHGYPLAPQALGPLVAVLAARYGIEPSLQALGGVVPGADGLGAPVAARH</sequence>
<evidence type="ECO:0000313" key="1">
    <source>
        <dbReference type="EMBL" id="MBP1474992.1"/>
    </source>
</evidence>
<keyword evidence="2" id="KW-1185">Reference proteome</keyword>
<dbReference type="RefSeq" id="WP_209620862.1">
    <property type="nucleotide sequence ID" value="NZ_JAGJRS010000021.1"/>
</dbReference>
<gene>
    <name evidence="1" type="ORF">J7I44_11830</name>
</gene>
<reference evidence="1 2" key="1">
    <citation type="submission" date="2021-04" db="EMBL/GenBank/DDBJ databases">
        <authorList>
            <person name="Huq M.A."/>
        </authorList>
    </citation>
    <scope>NUCLEOTIDE SEQUENCE [LARGE SCALE GENOMIC DNA]</scope>
    <source>
        <strain evidence="1 2">MAH-13</strain>
    </source>
</reference>